<dbReference type="Gene3D" id="1.10.8.60">
    <property type="match status" value="2"/>
</dbReference>
<dbReference type="Pfam" id="PF17862">
    <property type="entry name" value="AAA_lid_3"/>
    <property type="match status" value="2"/>
</dbReference>
<feature type="region of interest" description="Disordered" evidence="4">
    <location>
        <begin position="147"/>
        <end position="184"/>
    </location>
</feature>
<dbReference type="InterPro" id="IPR031996">
    <property type="entry name" value="NVL2_nucleolin-bd"/>
</dbReference>
<proteinExistence type="inferred from homology"/>
<dbReference type="GO" id="GO:0005524">
    <property type="term" value="F:ATP binding"/>
    <property type="evidence" value="ECO:0007669"/>
    <property type="project" value="UniProtKB-KW"/>
</dbReference>
<evidence type="ECO:0000313" key="7">
    <source>
        <dbReference type="Proteomes" id="UP000053676"/>
    </source>
</evidence>
<dbReference type="AlphaFoldDB" id="W2TU61"/>
<sequence>MKNKPTEGFVSDPLLLPRIKEHCSNFPDQAYFRPEEVAFDLQRKFHEYSRKKFKPFVSIVREGLNRLNTKDRPDPEDEISVVKEVVANSSESSKCDRKRKAQSSVSSAPKVEDVCISSDEENDRKFEEIKSTNRANKAVLNLYSSGKKPEVGSSVNTPTTAPLKKKRSSAIAKSEPTATNLSGAPRGIGSVPIFAVTPRPSTVKFEDLGGCDRQFLEVCRLAMHMKRPHTYSMLGVEPPKGFLVHGPPGCGKTLFAQAVAGEFDIPMIQLAATELVSGVSGDTEEKIRQLFTTAKQSAPCVLILDDIDAIAPRRETATREMERRIVSQLSNSLDELFGPTKHLSVREQLHISNDGEVTLNDDESKNETAHVLVIGTTSRPDAVDGGLRRAGRFDCEISLGIPDEQARQKILQTICKLPLDEDVNMKMIARLTPGYVGADLNALVREAAKCAVSRIFDTIVSRNSSKRQMTNEEVKEELNKVIYFVVLAWLQSDDDPAVLEKLGGFHVKMSDFVRALENVQPSAKREGFATVPDVSWQDIGALSDIRQELEWNILFPVKRPEDFAMLGISAKPQGILLCGPPGCGKTLLAKAVANETGMNFISVKGPELLNMYVGESERAVRTVFQRARDSSPCVIFFDEIDALCPKRSQNECDEYAITSIMLVHVAYADLLQSSGGARLVNQLLTEMDGVEVRKQVFLIGATNRPDIVDPAILRPGRLDKILFVDFPSPNDRADILRKTTKNGTHPKLKDDVDFDKLAHLPELDGFTGADLAALVHEASIIALKARLFVNDVSIDAVGMEHFLKAILNIRPSVTDTDRKKYMRMKAVYGVKGRTHEQVSATSDSQNMEC</sequence>
<dbReference type="InterPro" id="IPR003959">
    <property type="entry name" value="ATPase_AAA_core"/>
</dbReference>
<evidence type="ECO:0000256" key="3">
    <source>
        <dbReference type="ARBA" id="ARBA00022840"/>
    </source>
</evidence>
<dbReference type="OrthoDB" id="2187at2759"/>
<dbReference type="Pfam" id="PF00004">
    <property type="entry name" value="AAA"/>
    <property type="match status" value="2"/>
</dbReference>
<dbReference type="EMBL" id="KI657910">
    <property type="protein sequence ID" value="ETN84636.1"/>
    <property type="molecule type" value="Genomic_DNA"/>
</dbReference>
<keyword evidence="3" id="KW-0067">ATP-binding</keyword>
<accession>W2TU61</accession>
<dbReference type="InterPro" id="IPR027417">
    <property type="entry name" value="P-loop_NTPase"/>
</dbReference>
<dbReference type="SUPFAM" id="SSF52540">
    <property type="entry name" value="P-loop containing nucleoside triphosphate hydrolases"/>
    <property type="match status" value="2"/>
</dbReference>
<protein>
    <submittedName>
        <fullName evidence="6">ATPase, AAA family</fullName>
    </submittedName>
</protein>
<dbReference type="PROSITE" id="PS00674">
    <property type="entry name" value="AAA"/>
    <property type="match status" value="1"/>
</dbReference>
<organism evidence="6 7">
    <name type="scientific">Necator americanus</name>
    <name type="common">Human hookworm</name>
    <dbReference type="NCBI Taxonomy" id="51031"/>
    <lineage>
        <taxon>Eukaryota</taxon>
        <taxon>Metazoa</taxon>
        <taxon>Ecdysozoa</taxon>
        <taxon>Nematoda</taxon>
        <taxon>Chromadorea</taxon>
        <taxon>Rhabditida</taxon>
        <taxon>Rhabditina</taxon>
        <taxon>Rhabditomorpha</taxon>
        <taxon>Strongyloidea</taxon>
        <taxon>Ancylostomatidae</taxon>
        <taxon>Bunostominae</taxon>
        <taxon>Necator</taxon>
    </lineage>
</organism>
<dbReference type="PANTHER" id="PTHR23077:SF171">
    <property type="entry name" value="NUCLEAR VALOSIN-CONTAINING PROTEIN-LIKE"/>
    <property type="match status" value="1"/>
</dbReference>
<dbReference type="GO" id="GO:0016887">
    <property type="term" value="F:ATP hydrolysis activity"/>
    <property type="evidence" value="ECO:0007669"/>
    <property type="project" value="InterPro"/>
</dbReference>
<evidence type="ECO:0000256" key="4">
    <source>
        <dbReference type="SAM" id="MobiDB-lite"/>
    </source>
</evidence>
<dbReference type="KEGG" id="nai:NECAME_06797"/>
<keyword evidence="2" id="KW-0547">Nucleotide-binding</keyword>
<dbReference type="FunFam" id="3.40.50.300:FF:000149">
    <property type="entry name" value="Nuclear valosin-containing protein-like"/>
    <property type="match status" value="1"/>
</dbReference>
<evidence type="ECO:0000259" key="5">
    <source>
        <dbReference type="SMART" id="SM00382"/>
    </source>
</evidence>
<evidence type="ECO:0000256" key="2">
    <source>
        <dbReference type="ARBA" id="ARBA00022741"/>
    </source>
</evidence>
<evidence type="ECO:0000256" key="1">
    <source>
        <dbReference type="ARBA" id="ARBA00006914"/>
    </source>
</evidence>
<keyword evidence="7" id="KW-1185">Reference proteome</keyword>
<gene>
    <name evidence="6" type="ORF">NECAME_06797</name>
</gene>
<dbReference type="GO" id="GO:0042254">
    <property type="term" value="P:ribosome biogenesis"/>
    <property type="evidence" value="ECO:0007669"/>
    <property type="project" value="TreeGrafter"/>
</dbReference>
<dbReference type="InterPro" id="IPR003593">
    <property type="entry name" value="AAA+_ATPase"/>
</dbReference>
<dbReference type="GO" id="GO:1990275">
    <property type="term" value="F:preribosome binding"/>
    <property type="evidence" value="ECO:0007669"/>
    <property type="project" value="TreeGrafter"/>
</dbReference>
<dbReference type="OMA" id="GLWSTHR"/>
<dbReference type="GO" id="GO:0005634">
    <property type="term" value="C:nucleus"/>
    <property type="evidence" value="ECO:0007669"/>
    <property type="project" value="TreeGrafter"/>
</dbReference>
<dbReference type="InterPro" id="IPR050168">
    <property type="entry name" value="AAA_ATPase_domain"/>
</dbReference>
<dbReference type="FunFam" id="1.10.8.60:FF:000112">
    <property type="entry name" value="Smallminded, isoform A"/>
    <property type="match status" value="1"/>
</dbReference>
<dbReference type="InterPro" id="IPR041569">
    <property type="entry name" value="AAA_lid_3"/>
</dbReference>
<dbReference type="Gene3D" id="3.40.50.300">
    <property type="entry name" value="P-loop containing nucleotide triphosphate hydrolases"/>
    <property type="match status" value="2"/>
</dbReference>
<dbReference type="FunFam" id="3.40.50.300:FF:000365">
    <property type="entry name" value="Ribosome biogenesis ATPase RIX7"/>
    <property type="match status" value="1"/>
</dbReference>
<reference evidence="7" key="1">
    <citation type="journal article" date="2014" name="Nat. Genet.">
        <title>Genome of the human hookworm Necator americanus.</title>
        <authorList>
            <person name="Tang Y.T."/>
            <person name="Gao X."/>
            <person name="Rosa B.A."/>
            <person name="Abubucker S."/>
            <person name="Hallsworth-Pepin K."/>
            <person name="Martin J."/>
            <person name="Tyagi R."/>
            <person name="Heizer E."/>
            <person name="Zhang X."/>
            <person name="Bhonagiri-Palsikar V."/>
            <person name="Minx P."/>
            <person name="Warren W.C."/>
            <person name="Wang Q."/>
            <person name="Zhan B."/>
            <person name="Hotez P.J."/>
            <person name="Sternberg P.W."/>
            <person name="Dougall A."/>
            <person name="Gaze S.T."/>
            <person name="Mulvenna J."/>
            <person name="Sotillo J."/>
            <person name="Ranganathan S."/>
            <person name="Rabelo E.M."/>
            <person name="Wilson R.K."/>
            <person name="Felgner P.L."/>
            <person name="Bethony J."/>
            <person name="Hawdon J.M."/>
            <person name="Gasser R.B."/>
            <person name="Loukas A."/>
            <person name="Mitreva M."/>
        </authorList>
    </citation>
    <scope>NUCLEOTIDE SEQUENCE [LARGE SCALE GENOMIC DNA]</scope>
</reference>
<dbReference type="STRING" id="51031.W2TU61"/>
<name>W2TU61_NECAM</name>
<dbReference type="CDD" id="cd19530">
    <property type="entry name" value="RecA-like_NVL_r2-like"/>
    <property type="match status" value="1"/>
</dbReference>
<dbReference type="InterPro" id="IPR003960">
    <property type="entry name" value="ATPase_AAA_CS"/>
</dbReference>
<dbReference type="Pfam" id="PF16725">
    <property type="entry name" value="Nucleolin_bd"/>
    <property type="match status" value="1"/>
</dbReference>
<dbReference type="Gene3D" id="1.10.10.2010">
    <property type="match status" value="1"/>
</dbReference>
<feature type="domain" description="AAA+ ATPase" evidence="5">
    <location>
        <begin position="238"/>
        <end position="403"/>
    </location>
</feature>
<dbReference type="InterPro" id="IPR038100">
    <property type="entry name" value="NLV2_N_sf"/>
</dbReference>
<dbReference type="PANTHER" id="PTHR23077">
    <property type="entry name" value="AAA-FAMILY ATPASE"/>
    <property type="match status" value="1"/>
</dbReference>
<evidence type="ECO:0000313" key="6">
    <source>
        <dbReference type="EMBL" id="ETN84636.1"/>
    </source>
</evidence>
<feature type="domain" description="AAA+ ATPase" evidence="5">
    <location>
        <begin position="571"/>
        <end position="728"/>
    </location>
</feature>
<comment type="similarity">
    <text evidence="1">Belongs to the AAA ATPase family.</text>
</comment>
<dbReference type="GO" id="GO:0003723">
    <property type="term" value="F:RNA binding"/>
    <property type="evidence" value="ECO:0007669"/>
    <property type="project" value="TreeGrafter"/>
</dbReference>
<dbReference type="SMART" id="SM00382">
    <property type="entry name" value="AAA"/>
    <property type="match status" value="2"/>
</dbReference>
<dbReference type="FunFam" id="1.10.8.60:FF:000185">
    <property type="entry name" value="CBN-MAC-1 protein"/>
    <property type="match status" value="1"/>
</dbReference>
<dbReference type="Proteomes" id="UP000053676">
    <property type="component" value="Unassembled WGS sequence"/>
</dbReference>